<organism evidence="1 2">
    <name type="scientific">Symbiobacterium thermophilum</name>
    <dbReference type="NCBI Taxonomy" id="2734"/>
    <lineage>
        <taxon>Bacteria</taxon>
        <taxon>Bacillati</taxon>
        <taxon>Bacillota</taxon>
        <taxon>Clostridia</taxon>
        <taxon>Eubacteriales</taxon>
        <taxon>Symbiobacteriaceae</taxon>
        <taxon>Symbiobacterium</taxon>
    </lineage>
</organism>
<protein>
    <submittedName>
        <fullName evidence="1">Uncharacterized protein</fullName>
    </submittedName>
</protein>
<dbReference type="RefSeq" id="WP_011195908.1">
    <property type="nucleotide sequence ID" value="NZ_JACSIR010000016.1"/>
</dbReference>
<dbReference type="EMBL" id="PIUK01000032">
    <property type="protein sequence ID" value="MBY6275614.1"/>
    <property type="molecule type" value="Genomic_DNA"/>
</dbReference>
<comment type="caution">
    <text evidence="1">The sequence shown here is derived from an EMBL/GenBank/DDBJ whole genome shotgun (WGS) entry which is preliminary data.</text>
</comment>
<gene>
    <name evidence="1" type="ORF">CWE10_05230</name>
</gene>
<dbReference type="Proteomes" id="UP000732377">
    <property type="component" value="Unassembled WGS sequence"/>
</dbReference>
<evidence type="ECO:0000313" key="1">
    <source>
        <dbReference type="EMBL" id="MBY6275614.1"/>
    </source>
</evidence>
<reference evidence="1" key="1">
    <citation type="submission" date="2017-11" db="EMBL/GenBank/DDBJ databases">
        <title>Three new genomes from thermophilic consortium.</title>
        <authorList>
            <person name="Quaggio R."/>
            <person name="Amgarten D."/>
            <person name="Setubal J.C."/>
        </authorList>
    </citation>
    <scope>NUCLEOTIDE SEQUENCE</scope>
    <source>
        <strain evidence="1">ZCTH01-B2</strain>
    </source>
</reference>
<evidence type="ECO:0000313" key="2">
    <source>
        <dbReference type="Proteomes" id="UP000732377"/>
    </source>
</evidence>
<proteinExistence type="predicted"/>
<sequence length="248" mass="27774">MHWWEETEARIHRTTSAATLGQGLWQRLVQAGLEPDAAYLAAYDLAALQLLCADLVKLVDSLLEVADGDRAGWRRHALALLRWANSAESWARETAAATNRLLDSLDLEPSTLAAREEVEAEPNGALSPEEEAKLDGRYRHWHLLYERLDLKLSTMGLEEAVQRAVARTLARLYEEAVVTFRLLSGLSRESRPRYGQVARLLLQINTTWHFDLGPYLLGLGQARPDGRGTVGLATWLLLASREPDMHMG</sequence>
<accession>A0A953LI33</accession>
<name>A0A953LI33_SYMTR</name>
<dbReference type="AlphaFoldDB" id="A0A953LI33"/>